<gene>
    <name evidence="3" type="ORF">HETSPECPRED_006460</name>
</gene>
<dbReference type="PANTHER" id="PTHR42055:SF1">
    <property type="entry name" value="YALI0E03476P"/>
    <property type="match status" value="1"/>
</dbReference>
<dbReference type="EMBL" id="CAJPDS010000043">
    <property type="protein sequence ID" value="CAF9926938.1"/>
    <property type="molecule type" value="Genomic_DNA"/>
</dbReference>
<proteinExistence type="predicted"/>
<keyword evidence="2" id="KW-1133">Transmembrane helix</keyword>
<protein>
    <submittedName>
        <fullName evidence="3">Uncharacterized protein</fullName>
    </submittedName>
</protein>
<evidence type="ECO:0000256" key="1">
    <source>
        <dbReference type="SAM" id="MobiDB-lite"/>
    </source>
</evidence>
<accession>A0A8H3FSC9</accession>
<feature type="region of interest" description="Disordered" evidence="1">
    <location>
        <begin position="571"/>
        <end position="592"/>
    </location>
</feature>
<comment type="caution">
    <text evidence="3">The sequence shown here is derived from an EMBL/GenBank/DDBJ whole genome shotgun (WGS) entry which is preliminary data.</text>
</comment>
<evidence type="ECO:0000313" key="3">
    <source>
        <dbReference type="EMBL" id="CAF9926938.1"/>
    </source>
</evidence>
<dbReference type="AlphaFoldDB" id="A0A8H3FSC9"/>
<feature type="transmembrane region" description="Helical" evidence="2">
    <location>
        <begin position="25"/>
        <end position="43"/>
    </location>
</feature>
<name>A0A8H3FSC9_9LECA</name>
<evidence type="ECO:0000313" key="4">
    <source>
        <dbReference type="Proteomes" id="UP000664521"/>
    </source>
</evidence>
<reference evidence="3" key="1">
    <citation type="submission" date="2021-03" db="EMBL/GenBank/DDBJ databases">
        <authorList>
            <person name="Tagirdzhanova G."/>
        </authorList>
    </citation>
    <scope>NUCLEOTIDE SEQUENCE</scope>
</reference>
<keyword evidence="2" id="KW-0812">Transmembrane</keyword>
<dbReference type="OrthoDB" id="5312133at2759"/>
<dbReference type="PANTHER" id="PTHR42055">
    <property type="entry name" value="YALI0E03476P"/>
    <property type="match status" value="1"/>
</dbReference>
<dbReference type="Proteomes" id="UP000664521">
    <property type="component" value="Unassembled WGS sequence"/>
</dbReference>
<evidence type="ECO:0000256" key="2">
    <source>
        <dbReference type="SAM" id="Phobius"/>
    </source>
</evidence>
<organism evidence="3 4">
    <name type="scientific">Heterodermia speciosa</name>
    <dbReference type="NCBI Taxonomy" id="116794"/>
    <lineage>
        <taxon>Eukaryota</taxon>
        <taxon>Fungi</taxon>
        <taxon>Dikarya</taxon>
        <taxon>Ascomycota</taxon>
        <taxon>Pezizomycotina</taxon>
        <taxon>Lecanoromycetes</taxon>
        <taxon>OSLEUM clade</taxon>
        <taxon>Lecanoromycetidae</taxon>
        <taxon>Caliciales</taxon>
        <taxon>Physciaceae</taxon>
        <taxon>Heterodermia</taxon>
    </lineage>
</organism>
<keyword evidence="2" id="KW-0472">Membrane</keyword>
<sequence length="592" mass="66784">MPQRHRKPSFSGAYPREIPSQRRGIRLLVIVTVVVVIFIILASSTGSSAGAGTVKNVVFGPAVHDPSIKNEDKTVGEGKWYDDWKWLNPFSDSITSYENGVVLPPNRKRPPIYAFYDTSVKRDEKTQEAENKLLLIWRRAWWAQGFRPVILGRGEAMQNELYVSVQAMKLDPKLETEVMRWLAWEQMGTGILANWLVLPMGPYDSNDISYLRRGRYPMLTRYEGLGGALLYGEKGAIRDAFTTALASRRLSTAKNFLEVFDKQRLSVDPKPDSIAFYESNVMSTNYQTIETALAEDKPAGLGSLAQLINSHLHLTFLNTFSTGFAILTPFPAYTLTLSQPLLSLAYSLASCPESPMPGACPPNAPNCVPCLHRRPMQIATPTSYYNTSSLYTIGAIPHPYTLSALLAPDKEITIRHIRRDTDRDRWLHAVTESTLGREISGPARIVSFKETVAADWGSWRGLWMTESPAIPEHRDLEWHFGFSLPFVNTTSSLVPKNQQPTAKELNTQTQILTKATELIKVKKKKKGSMEMRIKDAVEAWNLADTEAWRFVRALGRRETLVRKKWEKEEKEFAGGEDAEGRGKGWGRWFDRA</sequence>
<keyword evidence="4" id="KW-1185">Reference proteome</keyword>